<evidence type="ECO:0000259" key="3">
    <source>
        <dbReference type="PROSITE" id="PS50883"/>
    </source>
</evidence>
<feature type="domain" description="PAS" evidence="1">
    <location>
        <begin position="14"/>
        <end position="60"/>
    </location>
</feature>
<organism evidence="5 6">
    <name type="scientific">Psychrobacillus insolitus</name>
    <dbReference type="NCBI Taxonomy" id="1461"/>
    <lineage>
        <taxon>Bacteria</taxon>
        <taxon>Bacillati</taxon>
        <taxon>Bacillota</taxon>
        <taxon>Bacilli</taxon>
        <taxon>Bacillales</taxon>
        <taxon>Bacillaceae</taxon>
        <taxon>Psychrobacillus</taxon>
    </lineage>
</organism>
<dbReference type="Pfam" id="PF13426">
    <property type="entry name" value="PAS_9"/>
    <property type="match status" value="1"/>
</dbReference>
<evidence type="ECO:0000259" key="4">
    <source>
        <dbReference type="PROSITE" id="PS50887"/>
    </source>
</evidence>
<dbReference type="NCBIfam" id="TIGR00229">
    <property type="entry name" value="sensory_box"/>
    <property type="match status" value="1"/>
</dbReference>
<dbReference type="RefSeq" id="WP_245909204.1">
    <property type="nucleotide sequence ID" value="NZ_QKZI01000001.1"/>
</dbReference>
<dbReference type="InterPro" id="IPR000014">
    <property type="entry name" value="PAS"/>
</dbReference>
<evidence type="ECO:0000259" key="1">
    <source>
        <dbReference type="PROSITE" id="PS50112"/>
    </source>
</evidence>
<dbReference type="Pfam" id="PF00563">
    <property type="entry name" value="EAL"/>
    <property type="match status" value="1"/>
</dbReference>
<dbReference type="InterPro" id="IPR035919">
    <property type="entry name" value="EAL_sf"/>
</dbReference>
<dbReference type="Gene3D" id="3.30.70.270">
    <property type="match status" value="1"/>
</dbReference>
<evidence type="ECO:0000313" key="6">
    <source>
        <dbReference type="Proteomes" id="UP000248646"/>
    </source>
</evidence>
<comment type="caution">
    <text evidence="5">The sequence shown here is derived from an EMBL/GenBank/DDBJ whole genome shotgun (WGS) entry which is preliminary data.</text>
</comment>
<name>A0A2W7MMD0_9BACI</name>
<protein>
    <submittedName>
        <fullName evidence="5">Diguanylate cyclase/phosphodiesterase with PAS/PAC sensor(S)</fullName>
    </submittedName>
</protein>
<accession>A0A2W7MMD0</accession>
<dbReference type="SUPFAM" id="SSF55073">
    <property type="entry name" value="Nucleotide cyclase"/>
    <property type="match status" value="1"/>
</dbReference>
<dbReference type="InterPro" id="IPR029787">
    <property type="entry name" value="Nucleotide_cyclase"/>
</dbReference>
<dbReference type="PROSITE" id="PS50883">
    <property type="entry name" value="EAL"/>
    <property type="match status" value="1"/>
</dbReference>
<dbReference type="PROSITE" id="PS50887">
    <property type="entry name" value="GGDEF"/>
    <property type="match status" value="1"/>
</dbReference>
<dbReference type="PROSITE" id="PS50113">
    <property type="entry name" value="PAC"/>
    <property type="match status" value="1"/>
</dbReference>
<gene>
    <name evidence="5" type="ORF">C7437_101788</name>
</gene>
<dbReference type="CDD" id="cd01948">
    <property type="entry name" value="EAL"/>
    <property type="match status" value="1"/>
</dbReference>
<reference evidence="5 6" key="1">
    <citation type="submission" date="2018-06" db="EMBL/GenBank/DDBJ databases">
        <title>Genomic Encyclopedia of Type Strains, Phase IV (KMG-IV): sequencing the most valuable type-strain genomes for metagenomic binning, comparative biology and taxonomic classification.</title>
        <authorList>
            <person name="Goeker M."/>
        </authorList>
    </citation>
    <scope>NUCLEOTIDE SEQUENCE [LARGE SCALE GENOMIC DNA]</scope>
    <source>
        <strain evidence="5 6">DSM 5</strain>
    </source>
</reference>
<dbReference type="CDD" id="cd00130">
    <property type="entry name" value="PAS"/>
    <property type="match status" value="1"/>
</dbReference>
<dbReference type="CDD" id="cd01949">
    <property type="entry name" value="GGDEF"/>
    <property type="match status" value="1"/>
</dbReference>
<feature type="domain" description="GGDEF" evidence="4">
    <location>
        <begin position="171"/>
        <end position="304"/>
    </location>
</feature>
<dbReference type="PANTHER" id="PTHR44757">
    <property type="entry name" value="DIGUANYLATE CYCLASE DGCP"/>
    <property type="match status" value="1"/>
</dbReference>
<dbReference type="InterPro" id="IPR052155">
    <property type="entry name" value="Biofilm_reg_signaling"/>
</dbReference>
<dbReference type="SMART" id="SM00052">
    <property type="entry name" value="EAL"/>
    <property type="match status" value="1"/>
</dbReference>
<dbReference type="Pfam" id="PF00990">
    <property type="entry name" value="GGDEF"/>
    <property type="match status" value="1"/>
</dbReference>
<dbReference type="SMART" id="SM00091">
    <property type="entry name" value="PAS"/>
    <property type="match status" value="1"/>
</dbReference>
<dbReference type="SMART" id="SM00267">
    <property type="entry name" value="GGDEF"/>
    <property type="match status" value="1"/>
</dbReference>
<dbReference type="AlphaFoldDB" id="A0A2W7MMD0"/>
<dbReference type="PANTHER" id="PTHR44757:SF2">
    <property type="entry name" value="BIOFILM ARCHITECTURE MAINTENANCE PROTEIN MBAA"/>
    <property type="match status" value="1"/>
</dbReference>
<proteinExistence type="predicted"/>
<dbReference type="InterPro" id="IPR000700">
    <property type="entry name" value="PAS-assoc_C"/>
</dbReference>
<dbReference type="PROSITE" id="PS50112">
    <property type="entry name" value="PAS"/>
    <property type="match status" value="1"/>
</dbReference>
<feature type="domain" description="EAL" evidence="3">
    <location>
        <begin position="313"/>
        <end position="567"/>
    </location>
</feature>
<dbReference type="InterPro" id="IPR001633">
    <property type="entry name" value="EAL_dom"/>
</dbReference>
<sequence>MKNKPKANALYLYPNNVIDEVFHTTSEGIMITDENMQIILVNSAFEKLTGYTMEEVQGKNPRFLQSGKQDALFYNQMWQDLNNAGFWRSEIWNKRKSGEIYPEILTIKSIKESQGMILNYIGVFSDISRKKTVEKELEELTLLDTLTNITNRNSFSEQFNEILSNSKHNDDMHALLFIDLDRFKQINETFGNDIGDQLLIEVTNRINSLVKPTDLFARYGGDEFLFALTNIPHQKEAVQSSKDIIKVLNKPYMVDGSEIYITSSIGISIYPQDGLDTENLIHKADKAMYFAKQNGRNNYAFYFDDLKKDSARLLLLESELRKALQNKDFTMHYQPKVSIHTEQIIGVEALVRWTSDRLGIVSPGEFIPVAEDSGLIIPLSEIIIEKVCQDINSWRNKGIDQLLVSVNIAGLHFQQEDFIERISNILKKYNCSPEVFEMELTERTLMKDSSEIVNKLVRLKNMGFKISIDDFGTGYSSLSYLNRFPLNYLKIDGSFIQQMTSLQEKQAVVDCIIMMAHRLHIKVVAEGVESKEQVELLKSMDCDFIQGYYFSKPLPSEELVYFLELWEIHKQERNV</sequence>
<dbReference type="FunFam" id="3.20.20.450:FF:000001">
    <property type="entry name" value="Cyclic di-GMP phosphodiesterase yahA"/>
    <property type="match status" value="1"/>
</dbReference>
<dbReference type="NCBIfam" id="TIGR00254">
    <property type="entry name" value="GGDEF"/>
    <property type="match status" value="1"/>
</dbReference>
<evidence type="ECO:0000259" key="2">
    <source>
        <dbReference type="PROSITE" id="PS50113"/>
    </source>
</evidence>
<evidence type="ECO:0000313" key="5">
    <source>
        <dbReference type="EMBL" id="PZX07668.1"/>
    </source>
</evidence>
<keyword evidence="6" id="KW-1185">Reference proteome</keyword>
<dbReference type="EMBL" id="QKZI01000001">
    <property type="protein sequence ID" value="PZX07668.1"/>
    <property type="molecule type" value="Genomic_DNA"/>
</dbReference>
<dbReference type="SUPFAM" id="SSF141868">
    <property type="entry name" value="EAL domain-like"/>
    <property type="match status" value="1"/>
</dbReference>
<dbReference type="InterPro" id="IPR035965">
    <property type="entry name" value="PAS-like_dom_sf"/>
</dbReference>
<dbReference type="InterPro" id="IPR043128">
    <property type="entry name" value="Rev_trsase/Diguanyl_cyclase"/>
</dbReference>
<dbReference type="Proteomes" id="UP000248646">
    <property type="component" value="Unassembled WGS sequence"/>
</dbReference>
<feature type="domain" description="PAC" evidence="2">
    <location>
        <begin position="87"/>
        <end position="139"/>
    </location>
</feature>
<dbReference type="SUPFAM" id="SSF55785">
    <property type="entry name" value="PYP-like sensor domain (PAS domain)"/>
    <property type="match status" value="1"/>
</dbReference>
<dbReference type="Gene3D" id="3.30.450.20">
    <property type="entry name" value="PAS domain"/>
    <property type="match status" value="1"/>
</dbReference>
<dbReference type="Gene3D" id="3.20.20.450">
    <property type="entry name" value="EAL domain"/>
    <property type="match status" value="1"/>
</dbReference>
<dbReference type="InterPro" id="IPR000160">
    <property type="entry name" value="GGDEF_dom"/>
</dbReference>